<dbReference type="PANTHER" id="PTHR11603">
    <property type="entry name" value="AAA FAMILY ATPASE"/>
    <property type="match status" value="1"/>
</dbReference>
<dbReference type="OrthoDB" id="21043at2759"/>
<dbReference type="Pfam" id="PF17863">
    <property type="entry name" value="AAA_lid_2"/>
    <property type="match status" value="1"/>
</dbReference>
<dbReference type="OMA" id="HSIFLCI"/>
<dbReference type="Gene3D" id="1.10.8.80">
    <property type="entry name" value="Magnesium chelatase subunit I, C-Terminal domain"/>
    <property type="match status" value="1"/>
</dbReference>
<dbReference type="GO" id="GO:0016851">
    <property type="term" value="F:magnesium chelatase activity"/>
    <property type="evidence" value="ECO:0007669"/>
    <property type="project" value="UniProtKB-EC"/>
</dbReference>
<protein>
    <recommendedName>
        <fullName evidence="1">magnesium chelatase</fullName>
        <ecNumber evidence="1">6.6.1.1</ecNumber>
    </recommendedName>
</protein>
<evidence type="ECO:0000313" key="5">
    <source>
        <dbReference type="EMBL" id="KYR03008.1"/>
    </source>
</evidence>
<reference evidence="5 6" key="1">
    <citation type="submission" date="2015-12" db="EMBL/GenBank/DDBJ databases">
        <title>Dictyostelia acquired genes for synthesis and detection of signals that induce cell-type specialization by lateral gene transfer from prokaryotes.</title>
        <authorList>
            <person name="Gloeckner G."/>
            <person name="Schaap P."/>
        </authorList>
    </citation>
    <scope>NUCLEOTIDE SEQUENCE [LARGE SCALE GENOMIC DNA]</scope>
    <source>
        <strain evidence="5 6">TK</strain>
    </source>
</reference>
<dbReference type="InParanoid" id="A0A152A9W1"/>
<feature type="compositionally biased region" description="Low complexity" evidence="3">
    <location>
        <begin position="204"/>
        <end position="226"/>
    </location>
</feature>
<feature type="domain" description="ChlI/MoxR AAA lid" evidence="4">
    <location>
        <begin position="424"/>
        <end position="483"/>
    </location>
</feature>
<organism evidence="5 6">
    <name type="scientific">Tieghemostelium lacteum</name>
    <name type="common">Slime mold</name>
    <name type="synonym">Dictyostelium lacteum</name>
    <dbReference type="NCBI Taxonomy" id="361077"/>
    <lineage>
        <taxon>Eukaryota</taxon>
        <taxon>Amoebozoa</taxon>
        <taxon>Evosea</taxon>
        <taxon>Eumycetozoa</taxon>
        <taxon>Dictyostelia</taxon>
        <taxon>Dictyosteliales</taxon>
        <taxon>Raperosteliaceae</taxon>
        <taxon>Tieghemostelium</taxon>
    </lineage>
</organism>
<dbReference type="AlphaFoldDB" id="A0A152A9W1"/>
<dbReference type="Gene3D" id="3.40.50.300">
    <property type="entry name" value="P-loop containing nucleotide triphosphate hydrolases"/>
    <property type="match status" value="1"/>
</dbReference>
<sequence>MKAIKKNFLKFTSKFGFGNAKNNDQSDQIMIPEYRQEVIDEQVQDPIELEQGEFNSRIRSFKDFLNESIVPGYNSITQPQQPQLNLPNDLLHSIFLCIISNSHMLIDVSHIGHHHIAGNHDTGYILSRAIPLMSGLSCAHIQCTPSTTSEELVQQLFLSLPDKLMLQQHSTSNSNIGNLLNSLNSNNKRAISQTTGIPQSLEQSHTSSTNASSISRSLSSTSFQSTPPNAKRYSKPYDMQIPPSKAQPPPQQQIPQNMATSIKSNSSAITKDNYKMVDILIIDDIDIAPLQTRHTLLQMMTIRRVAFKGMSFHMPEKFNIISTITTPINTVNDDDMGFKNSRDDSEELQPLSPLILDNFLLNYRLLEILFIPPLNIQCDPLLQTIESKCILTPTRIQQLRDHFISKIYIAHDIDQYIRSIVVNLRNHPLVTHGPSPRATPTLTLASKSLAILSGKKYVTPSHISTISKQVLNHRILLYNPFQLLTVDEKQQRILNRRLKKQQQRQPSPQPFPLSPQMSSSTKNRSQLSKATLLPPPPLSITKESNVKFDDEDISNIISPQMNQPAIDDEIDSFIVINIILENILPPI</sequence>
<dbReference type="EMBL" id="LODT01000001">
    <property type="protein sequence ID" value="KYR03008.1"/>
    <property type="molecule type" value="Genomic_DNA"/>
</dbReference>
<comment type="pathway">
    <text evidence="2">Porphyrin-containing compound metabolism.</text>
</comment>
<keyword evidence="6" id="KW-1185">Reference proteome</keyword>
<gene>
    <name evidence="5" type="ORF">DLAC_00495</name>
</gene>
<dbReference type="PANTHER" id="PTHR11603:SF132">
    <property type="entry name" value="C2H2-TYPE DOMAIN-CONTAINING PROTEIN"/>
    <property type="match status" value="1"/>
</dbReference>
<feature type="region of interest" description="Disordered" evidence="3">
    <location>
        <begin position="195"/>
        <end position="255"/>
    </location>
</feature>
<dbReference type="InterPro" id="IPR052041">
    <property type="entry name" value="Nucleic_acid_metab_PIN/TRAM"/>
</dbReference>
<evidence type="ECO:0000256" key="1">
    <source>
        <dbReference type="ARBA" id="ARBA00012825"/>
    </source>
</evidence>
<feature type="region of interest" description="Disordered" evidence="3">
    <location>
        <begin position="497"/>
        <end position="543"/>
    </location>
</feature>
<dbReference type="EC" id="6.6.1.1" evidence="1"/>
<evidence type="ECO:0000256" key="3">
    <source>
        <dbReference type="SAM" id="MobiDB-lite"/>
    </source>
</evidence>
<evidence type="ECO:0000259" key="4">
    <source>
        <dbReference type="Pfam" id="PF17863"/>
    </source>
</evidence>
<dbReference type="FunCoup" id="A0A152A9W1">
    <property type="interactions" value="425"/>
</dbReference>
<comment type="caution">
    <text evidence="5">The sequence shown here is derived from an EMBL/GenBank/DDBJ whole genome shotgun (WGS) entry which is preliminary data.</text>
</comment>
<proteinExistence type="predicted"/>
<dbReference type="InterPro" id="IPR041628">
    <property type="entry name" value="ChlI/MoxR_AAA_lid"/>
</dbReference>
<dbReference type="Proteomes" id="UP000076078">
    <property type="component" value="Unassembled WGS sequence"/>
</dbReference>
<accession>A0A152A9W1</accession>
<evidence type="ECO:0000256" key="2">
    <source>
        <dbReference type="ARBA" id="ARBA00023444"/>
    </source>
</evidence>
<dbReference type="InterPro" id="IPR027417">
    <property type="entry name" value="P-loop_NTPase"/>
</dbReference>
<evidence type="ECO:0000313" key="6">
    <source>
        <dbReference type="Proteomes" id="UP000076078"/>
    </source>
</evidence>
<name>A0A152A9W1_TIELA</name>